<dbReference type="AlphaFoldDB" id="A0A1M6IC32"/>
<gene>
    <name evidence="1" type="ORF">SAMN05444159_0297</name>
</gene>
<dbReference type="Proteomes" id="UP000189935">
    <property type="component" value="Chromosome I"/>
</dbReference>
<organism evidence="1 2">
    <name type="scientific">Bradyrhizobium lablabi</name>
    <dbReference type="NCBI Taxonomy" id="722472"/>
    <lineage>
        <taxon>Bacteria</taxon>
        <taxon>Pseudomonadati</taxon>
        <taxon>Pseudomonadota</taxon>
        <taxon>Alphaproteobacteria</taxon>
        <taxon>Hyphomicrobiales</taxon>
        <taxon>Nitrobacteraceae</taxon>
        <taxon>Bradyrhizobium</taxon>
    </lineage>
</organism>
<sequence>MPEDALIVITSAIKTAFIDHPGSGHGTTWDQVTKSDEESIHLAKAVLVALRKAGYSVTKVEDQNAPKP</sequence>
<name>A0A1M6IC32_9BRAD</name>
<reference evidence="1 2" key="1">
    <citation type="submission" date="2016-11" db="EMBL/GenBank/DDBJ databases">
        <authorList>
            <person name="Jaros S."/>
            <person name="Januszkiewicz K."/>
            <person name="Wedrychowicz H."/>
        </authorList>
    </citation>
    <scope>NUCLEOTIDE SEQUENCE [LARGE SCALE GENOMIC DNA]</scope>
    <source>
        <strain evidence="1 2">GAS499</strain>
    </source>
</reference>
<evidence type="ECO:0000313" key="1">
    <source>
        <dbReference type="EMBL" id="SHJ31998.1"/>
    </source>
</evidence>
<proteinExistence type="predicted"/>
<protein>
    <submittedName>
        <fullName evidence="1">Uncharacterized protein</fullName>
    </submittedName>
</protein>
<evidence type="ECO:0000313" key="2">
    <source>
        <dbReference type="Proteomes" id="UP000189935"/>
    </source>
</evidence>
<dbReference type="EMBL" id="LT670844">
    <property type="protein sequence ID" value="SHJ31998.1"/>
    <property type="molecule type" value="Genomic_DNA"/>
</dbReference>
<accession>A0A1M6IC32</accession>